<dbReference type="EMBL" id="CAXAMM010033952">
    <property type="protein sequence ID" value="CAK9072088.1"/>
    <property type="molecule type" value="Genomic_DNA"/>
</dbReference>
<name>A0ABP0P7R7_9DINO</name>
<evidence type="ECO:0000313" key="4">
    <source>
        <dbReference type="Proteomes" id="UP001642464"/>
    </source>
</evidence>
<gene>
    <name evidence="2" type="ORF">SCF082_LOCUS35526</name>
    <name evidence="3" type="ORF">SCF082_LOCUS35527</name>
</gene>
<feature type="region of interest" description="Disordered" evidence="1">
    <location>
        <begin position="94"/>
        <end position="139"/>
    </location>
</feature>
<evidence type="ECO:0000313" key="3">
    <source>
        <dbReference type="EMBL" id="CAK9072088.1"/>
    </source>
</evidence>
<organism evidence="3 4">
    <name type="scientific">Durusdinium trenchii</name>
    <dbReference type="NCBI Taxonomy" id="1381693"/>
    <lineage>
        <taxon>Eukaryota</taxon>
        <taxon>Sar</taxon>
        <taxon>Alveolata</taxon>
        <taxon>Dinophyceae</taxon>
        <taxon>Suessiales</taxon>
        <taxon>Symbiodiniaceae</taxon>
        <taxon>Durusdinium</taxon>
    </lineage>
</organism>
<accession>A0ABP0P7R7</accession>
<feature type="region of interest" description="Disordered" evidence="1">
    <location>
        <begin position="31"/>
        <end position="62"/>
    </location>
</feature>
<feature type="compositionally biased region" description="Basic residues" evidence="1">
    <location>
        <begin position="100"/>
        <end position="113"/>
    </location>
</feature>
<proteinExistence type="predicted"/>
<evidence type="ECO:0000313" key="2">
    <source>
        <dbReference type="EMBL" id="CAK9072082.1"/>
    </source>
</evidence>
<protein>
    <submittedName>
        <fullName evidence="3">Uncharacterized protein</fullName>
    </submittedName>
</protein>
<comment type="caution">
    <text evidence="3">The sequence shown here is derived from an EMBL/GenBank/DDBJ whole genome shotgun (WGS) entry which is preliminary data.</text>
</comment>
<reference evidence="3 4" key="1">
    <citation type="submission" date="2024-02" db="EMBL/GenBank/DDBJ databases">
        <authorList>
            <person name="Chen Y."/>
            <person name="Shah S."/>
            <person name="Dougan E. K."/>
            <person name="Thang M."/>
            <person name="Chan C."/>
        </authorList>
    </citation>
    <scope>NUCLEOTIDE SEQUENCE [LARGE SCALE GENOMIC DNA]</scope>
</reference>
<dbReference type="Proteomes" id="UP001642464">
    <property type="component" value="Unassembled WGS sequence"/>
</dbReference>
<feature type="compositionally biased region" description="Low complexity" evidence="1">
    <location>
        <begin position="114"/>
        <end position="126"/>
    </location>
</feature>
<evidence type="ECO:0000256" key="1">
    <source>
        <dbReference type="SAM" id="MobiDB-lite"/>
    </source>
</evidence>
<feature type="compositionally biased region" description="Basic and acidic residues" evidence="1">
    <location>
        <begin position="37"/>
        <end position="53"/>
    </location>
</feature>
<dbReference type="EMBL" id="CAXAMM010033948">
    <property type="protein sequence ID" value="CAK9072082.1"/>
    <property type="molecule type" value="Genomic_DNA"/>
</dbReference>
<sequence>MVMQGQGQQHHQGGANAINLKVYNTNKRKAIPAIEDAPAKDEPSEAKVAEDPPAKAAPAPPRSALYTLPAAADDSQEAAEAMVEEHLQTMSQAYGARPKGGAKSKAAVKKKPVTKQAPQKKPAMKPAMKREQFPPLLLKDGTEVSAAVRARFPEGCSKCR</sequence>
<feature type="non-terminal residue" evidence="3">
    <location>
        <position position="160"/>
    </location>
</feature>
<keyword evidence="4" id="KW-1185">Reference proteome</keyword>